<reference evidence="2" key="1">
    <citation type="journal article" date="2013" name="Genome Biol.">
        <title>Reference genomes and transcriptomes of Nicotiana sylvestris and Nicotiana tomentosiformis.</title>
        <authorList>
            <person name="Sierro N."/>
            <person name="Battey J.N."/>
            <person name="Ouadi S."/>
            <person name="Bovet L."/>
            <person name="Goepfert S."/>
            <person name="Bakaher N."/>
            <person name="Peitsch M.C."/>
            <person name="Ivanov N.V."/>
        </authorList>
    </citation>
    <scope>NUCLEOTIDE SEQUENCE [LARGE SCALE GENOMIC DNA]</scope>
</reference>
<sequence length="148" mass="17209">MSHAEVFEELHKKKKKDGTREHWVETRASDTYEDYHKKLEEWHQTQPLSTQPTPDDMASLWTEAAGGENKGRIYGLGVHQPTSHPKPLLANSSSSQNQEQMEDVRNEIRELKQQLDSQYGTFVKMQKFMRKHGHDLSDDEDEQTESDV</sequence>
<protein>
    <submittedName>
        <fullName evidence="3">Uncharacterized protein LOC104245082</fullName>
    </submittedName>
</protein>
<feature type="compositionally biased region" description="Basic and acidic residues" evidence="1">
    <location>
        <begin position="18"/>
        <end position="43"/>
    </location>
</feature>
<feature type="compositionally biased region" description="Polar residues" evidence="1">
    <location>
        <begin position="44"/>
        <end position="53"/>
    </location>
</feature>
<organism evidence="2 3">
    <name type="scientific">Nicotiana sylvestris</name>
    <name type="common">Wood tobacco</name>
    <name type="synonym">South American tobacco</name>
    <dbReference type="NCBI Taxonomy" id="4096"/>
    <lineage>
        <taxon>Eukaryota</taxon>
        <taxon>Viridiplantae</taxon>
        <taxon>Streptophyta</taxon>
        <taxon>Embryophyta</taxon>
        <taxon>Tracheophyta</taxon>
        <taxon>Spermatophyta</taxon>
        <taxon>Magnoliopsida</taxon>
        <taxon>eudicotyledons</taxon>
        <taxon>Gunneridae</taxon>
        <taxon>Pentapetalae</taxon>
        <taxon>asterids</taxon>
        <taxon>lamiids</taxon>
        <taxon>Solanales</taxon>
        <taxon>Solanaceae</taxon>
        <taxon>Nicotianoideae</taxon>
        <taxon>Nicotianeae</taxon>
        <taxon>Nicotiana</taxon>
    </lineage>
</organism>
<dbReference type="InterPro" id="IPR004252">
    <property type="entry name" value="Probable_transposase_24"/>
</dbReference>
<evidence type="ECO:0000313" key="3">
    <source>
        <dbReference type="RefSeq" id="XP_009798944.1"/>
    </source>
</evidence>
<feature type="compositionally biased region" description="Basic and acidic residues" evidence="1">
    <location>
        <begin position="1"/>
        <end position="11"/>
    </location>
</feature>
<dbReference type="OrthoDB" id="1237544at2759"/>
<evidence type="ECO:0000256" key="1">
    <source>
        <dbReference type="SAM" id="MobiDB-lite"/>
    </source>
</evidence>
<accession>A0A1U7YI67</accession>
<proteinExistence type="predicted"/>
<evidence type="ECO:0000313" key="2">
    <source>
        <dbReference type="Proteomes" id="UP000189701"/>
    </source>
</evidence>
<dbReference type="AlphaFoldDB" id="A0A1U7YI67"/>
<feature type="region of interest" description="Disordered" evidence="1">
    <location>
        <begin position="1"/>
        <end position="103"/>
    </location>
</feature>
<name>A0A1U7YI67_NICSY</name>
<dbReference type="Pfam" id="PF03004">
    <property type="entry name" value="Transposase_24"/>
    <property type="match status" value="1"/>
</dbReference>
<dbReference type="RefSeq" id="XP_009798944.1">
    <property type="nucleotide sequence ID" value="XM_009800642.1"/>
</dbReference>
<keyword evidence="2" id="KW-1185">Reference proteome</keyword>
<dbReference type="Proteomes" id="UP000189701">
    <property type="component" value="Unplaced"/>
</dbReference>
<gene>
    <name evidence="3" type="primary">LOC104245082</name>
</gene>
<reference evidence="3" key="2">
    <citation type="submission" date="2025-08" db="UniProtKB">
        <authorList>
            <consortium name="RefSeq"/>
        </authorList>
    </citation>
    <scope>IDENTIFICATION</scope>
    <source>
        <tissue evidence="3">Leaf</tissue>
    </source>
</reference>